<evidence type="ECO:0000313" key="4">
    <source>
        <dbReference type="EMBL" id="ANX12286.1"/>
    </source>
</evidence>
<feature type="coiled-coil region" evidence="1">
    <location>
        <begin position="78"/>
        <end position="126"/>
    </location>
</feature>
<dbReference type="OrthoDB" id="1724615at2"/>
<dbReference type="InterPro" id="IPR038076">
    <property type="entry name" value="MgtE_N_sf"/>
</dbReference>
<keyword evidence="2" id="KW-0472">Membrane</keyword>
<dbReference type="Pfam" id="PF03448">
    <property type="entry name" value="MgtE_N"/>
    <property type="match status" value="1"/>
</dbReference>
<organism evidence="4 5">
    <name type="scientific">Fictibacillus arsenicus</name>
    <dbReference type="NCBI Taxonomy" id="255247"/>
    <lineage>
        <taxon>Bacteria</taxon>
        <taxon>Bacillati</taxon>
        <taxon>Bacillota</taxon>
        <taxon>Bacilli</taxon>
        <taxon>Bacillales</taxon>
        <taxon>Fictibacillaceae</taxon>
        <taxon>Fictibacillus</taxon>
    </lineage>
</organism>
<name>A0A1B1Z4K5_9BACL</name>
<dbReference type="STRING" id="255247.ABE41_009715"/>
<sequence length="188" mass="20624">MKQNEKSSKIVWFLLVIAVPAVFAVTVFGIVLSFLGVNVIEEANNTGKKIPIVKNVLNDEAPAVAVSQSTEKQWKAKFDEQEDYIKILSADLQKKEKEVTALKSDIALLEKQVEDAETSVKADENEQLKKLYEAMSAKDAAAVMTEMNNNEVLGILTLLQAETQAAILSKLDAKRAAELTVLMASNTL</sequence>
<accession>A0A1B1Z4K5</accession>
<evidence type="ECO:0000259" key="3">
    <source>
        <dbReference type="Pfam" id="PF03448"/>
    </source>
</evidence>
<evidence type="ECO:0000256" key="2">
    <source>
        <dbReference type="SAM" id="Phobius"/>
    </source>
</evidence>
<dbReference type="EMBL" id="CP016761">
    <property type="protein sequence ID" value="ANX12286.1"/>
    <property type="molecule type" value="Genomic_DNA"/>
</dbReference>
<evidence type="ECO:0000256" key="1">
    <source>
        <dbReference type="SAM" id="Coils"/>
    </source>
</evidence>
<dbReference type="InterPro" id="IPR006668">
    <property type="entry name" value="Mg_transptr_MgtE_intracell_dom"/>
</dbReference>
<dbReference type="KEGG" id="far:ABE41_009715"/>
<dbReference type="AlphaFoldDB" id="A0A1B1Z4K5"/>
<dbReference type="SUPFAM" id="SSF158791">
    <property type="entry name" value="MgtE N-terminal domain-like"/>
    <property type="match status" value="1"/>
</dbReference>
<keyword evidence="5" id="KW-1185">Reference proteome</keyword>
<proteinExistence type="predicted"/>
<protein>
    <recommendedName>
        <fullName evidence="3">Magnesium transporter MgtE intracellular domain-containing protein</fullName>
    </recommendedName>
</protein>
<feature type="transmembrane region" description="Helical" evidence="2">
    <location>
        <begin position="12"/>
        <end position="35"/>
    </location>
</feature>
<gene>
    <name evidence="4" type="ORF">ABE41_009715</name>
</gene>
<feature type="domain" description="Magnesium transporter MgtE intracellular" evidence="3">
    <location>
        <begin position="125"/>
        <end position="183"/>
    </location>
</feature>
<dbReference type="RefSeq" id="WP_066289420.1">
    <property type="nucleotide sequence ID" value="NZ_CP016761.1"/>
</dbReference>
<keyword evidence="1" id="KW-0175">Coiled coil</keyword>
<dbReference type="Gene3D" id="1.25.60.10">
    <property type="entry name" value="MgtE N-terminal domain-like"/>
    <property type="match status" value="1"/>
</dbReference>
<keyword evidence="2" id="KW-0812">Transmembrane</keyword>
<keyword evidence="2" id="KW-1133">Transmembrane helix</keyword>
<evidence type="ECO:0000313" key="5">
    <source>
        <dbReference type="Proteomes" id="UP000077412"/>
    </source>
</evidence>
<reference evidence="4 5" key="1">
    <citation type="submission" date="2016-08" db="EMBL/GenBank/DDBJ databases">
        <title>Complete genome sequence of Fictibacillus arsenicus G25-54, a strain with toxicity to nematodes and a potential arsenic-resistance activity.</title>
        <authorList>
            <person name="Zheng Z."/>
        </authorList>
    </citation>
    <scope>NUCLEOTIDE SEQUENCE [LARGE SCALE GENOMIC DNA]</scope>
    <source>
        <strain evidence="4 5">G25-54</strain>
    </source>
</reference>
<dbReference type="Proteomes" id="UP000077412">
    <property type="component" value="Chromosome"/>
</dbReference>